<dbReference type="Pfam" id="PF00924">
    <property type="entry name" value="MS_channel_2nd"/>
    <property type="match status" value="1"/>
</dbReference>
<feature type="compositionally biased region" description="Polar residues" evidence="6">
    <location>
        <begin position="1"/>
        <end position="11"/>
    </location>
</feature>
<evidence type="ECO:0000256" key="6">
    <source>
        <dbReference type="SAM" id="MobiDB-lite"/>
    </source>
</evidence>
<feature type="compositionally biased region" description="Low complexity" evidence="6">
    <location>
        <begin position="835"/>
        <end position="846"/>
    </location>
</feature>
<feature type="region of interest" description="Disordered" evidence="6">
    <location>
        <begin position="866"/>
        <end position="953"/>
    </location>
</feature>
<feature type="transmembrane region" description="Helical" evidence="7">
    <location>
        <begin position="242"/>
        <end position="267"/>
    </location>
</feature>
<dbReference type="InterPro" id="IPR010920">
    <property type="entry name" value="LSM_dom_sf"/>
</dbReference>
<dbReference type="EMBL" id="VIGI01000005">
    <property type="protein sequence ID" value="KAB8300031.1"/>
    <property type="molecule type" value="Genomic_DNA"/>
</dbReference>
<keyword evidence="3" id="KW-0106">Calcium</keyword>
<feature type="compositionally biased region" description="Basic and acidic residues" evidence="6">
    <location>
        <begin position="58"/>
        <end position="67"/>
    </location>
</feature>
<dbReference type="Proteomes" id="UP000326757">
    <property type="component" value="Unassembled WGS sequence"/>
</dbReference>
<comment type="subcellular location">
    <subcellularLocation>
        <location evidence="1">Membrane</location>
    </subcellularLocation>
</comment>
<feature type="transmembrane region" description="Helical" evidence="7">
    <location>
        <begin position="470"/>
        <end position="490"/>
    </location>
</feature>
<dbReference type="Gene3D" id="2.30.30.60">
    <property type="match status" value="1"/>
</dbReference>
<dbReference type="Pfam" id="PF25886">
    <property type="entry name" value="Msy1"/>
    <property type="match status" value="1"/>
</dbReference>
<evidence type="ECO:0000256" key="7">
    <source>
        <dbReference type="SAM" id="Phobius"/>
    </source>
</evidence>
<protein>
    <recommendedName>
        <fullName evidence="8">EF-hand domain-containing protein</fullName>
    </recommendedName>
</protein>
<sequence length="953" mass="104588">MSLRSPRSPTDFSRRGFQPIDSNDMTDNIPLTQVRTGTSSTGARRAGDGILAASSENDSGKEDEKQGMFRKGIAGRRKLQPARRGTNGEEISVNGLGRLYNTIVNFSVVTRYMLYVAPIGLLLAVPIVIFAIFYNTATIGKMRLYLFFTWIEIIWLSIWISKLCSKAVPYIFMFLCGVVSTGVRKYASILRALEIPLSLVGWAITSLVTFTALTSKDLNKLVKDGRQYDGTMDPWVNTMKRVLIPTLIATILLLVEKLIVQLISVNYHRRSFDGRIKESKHLIHLLGLLYEASRALFPMYCHEFAEEDYIISASIEAVLQKTNRKIMGHNRSGSNAPLKIIGDVARFGDKVTSVFGNIASEITGKQVFNPNSAHSVVIEALEKTKSSEALARRLWMSFAVEGKDSLSAEDLEEVLGVGRKLEAEEIFEALDNDGNGDISLDEMIMKVVDIGRDRKSIANSMRDVGQAIGVLDQVLLIIVLIIVIFAYIAFQDTGFLATLTTAGTTLLSLSFVFAATTQEFLGSCIFLFVKHPYDVGDRVDISSEYLVVEQISLLFTIFKRIDNMKMVQVPNIVLNNLWIENITRSKAMKEQLDMFISFDTTLEDIELLRTEMEAFVRNPDNARDFQSDIVLEAVGIGNMDKLQLKVEIRHKSNWHNETVRAARRSKFMCALVLALRKIPIHAPGGGGDTLGGPANPNYSVSVTDEWAAQARDKSTATKDSKRLVPTLKNTNPDLGPIETEEDAAEALNARRPGLDFAHSNSYNDNDEISTLGEDNFDLYGNLRSSLLKRASTRGRRKPGEHLPPNTFQSTPGFSVTIDGPSGSGTYGNTPGDEASSPSSVEYNSSYGSGSGYQKYAPFPANPLGQLGRNASAASTRSQNLGGDGTGMPSTSLYPSYSGGQQSSGVISNTAATTSQAVTGRNLVGGVPANRTRSETASGSRPYVDDEEEEEDKK</sequence>
<evidence type="ECO:0000256" key="1">
    <source>
        <dbReference type="ARBA" id="ARBA00004370"/>
    </source>
</evidence>
<feature type="compositionally biased region" description="Polar residues" evidence="6">
    <location>
        <begin position="905"/>
        <end position="918"/>
    </location>
</feature>
<feature type="region of interest" description="Disordered" evidence="6">
    <location>
        <begin position="1"/>
        <end position="67"/>
    </location>
</feature>
<evidence type="ECO:0000256" key="4">
    <source>
        <dbReference type="ARBA" id="ARBA00022989"/>
    </source>
</evidence>
<feature type="transmembrane region" description="Helical" evidence="7">
    <location>
        <begin position="195"/>
        <end position="213"/>
    </location>
</feature>
<dbReference type="InterPro" id="IPR006685">
    <property type="entry name" value="MscS_channel_2nd"/>
</dbReference>
<dbReference type="GO" id="GO:0005509">
    <property type="term" value="F:calcium ion binding"/>
    <property type="evidence" value="ECO:0007669"/>
    <property type="project" value="InterPro"/>
</dbReference>
<feature type="compositionally biased region" description="Polar residues" evidence="6">
    <location>
        <begin position="20"/>
        <end position="42"/>
    </location>
</feature>
<evidence type="ECO:0000256" key="2">
    <source>
        <dbReference type="ARBA" id="ARBA00022692"/>
    </source>
</evidence>
<feature type="compositionally biased region" description="Polar residues" evidence="6">
    <location>
        <begin position="871"/>
        <end position="880"/>
    </location>
</feature>
<evidence type="ECO:0000256" key="5">
    <source>
        <dbReference type="ARBA" id="ARBA00023136"/>
    </source>
</evidence>
<accession>A0A5N6KA77</accession>
<feature type="transmembrane region" description="Helical" evidence="7">
    <location>
        <begin position="167"/>
        <end position="183"/>
    </location>
</feature>
<evidence type="ECO:0000256" key="3">
    <source>
        <dbReference type="ARBA" id="ARBA00022837"/>
    </source>
</evidence>
<keyword evidence="2 7" id="KW-0812">Transmembrane</keyword>
<dbReference type="InterPro" id="IPR058650">
    <property type="entry name" value="Msy1/2-like"/>
</dbReference>
<dbReference type="OrthoDB" id="544685at2759"/>
<dbReference type="PROSITE" id="PS00018">
    <property type="entry name" value="EF_HAND_1"/>
    <property type="match status" value="1"/>
</dbReference>
<dbReference type="PANTHER" id="PTHR31323:SF14">
    <property type="entry name" value="MECHANOSENSITIVE ION CHANNEL PROTEIN MSY2"/>
    <property type="match status" value="1"/>
</dbReference>
<dbReference type="SUPFAM" id="SSF50182">
    <property type="entry name" value="Sm-like ribonucleoproteins"/>
    <property type="match status" value="1"/>
</dbReference>
<dbReference type="InterPro" id="IPR002048">
    <property type="entry name" value="EF_hand_dom"/>
</dbReference>
<dbReference type="GO" id="GO:0016020">
    <property type="term" value="C:membrane"/>
    <property type="evidence" value="ECO:0007669"/>
    <property type="project" value="UniProtKB-SubCell"/>
</dbReference>
<feature type="region of interest" description="Disordered" evidence="6">
    <location>
        <begin position="790"/>
        <end position="846"/>
    </location>
</feature>
<gene>
    <name evidence="9" type="ORF">EYC80_000270</name>
</gene>
<feature type="compositionally biased region" description="Acidic residues" evidence="6">
    <location>
        <begin position="944"/>
        <end position="953"/>
    </location>
</feature>
<name>A0A5N6KA77_MONLA</name>
<comment type="caution">
    <text evidence="9">The sequence shown here is derived from an EMBL/GenBank/DDBJ whole genome shotgun (WGS) entry which is preliminary data.</text>
</comment>
<evidence type="ECO:0000313" key="9">
    <source>
        <dbReference type="EMBL" id="KAB8300031.1"/>
    </source>
</evidence>
<dbReference type="Gene3D" id="1.10.238.10">
    <property type="entry name" value="EF-hand"/>
    <property type="match status" value="1"/>
</dbReference>
<keyword evidence="4 7" id="KW-1133">Transmembrane helix</keyword>
<feature type="transmembrane region" description="Helical" evidence="7">
    <location>
        <begin position="144"/>
        <end position="161"/>
    </location>
</feature>
<organism evidence="9 10">
    <name type="scientific">Monilinia laxa</name>
    <name type="common">Brown rot fungus</name>
    <name type="synonym">Sclerotinia laxa</name>
    <dbReference type="NCBI Taxonomy" id="61186"/>
    <lineage>
        <taxon>Eukaryota</taxon>
        <taxon>Fungi</taxon>
        <taxon>Dikarya</taxon>
        <taxon>Ascomycota</taxon>
        <taxon>Pezizomycotina</taxon>
        <taxon>Leotiomycetes</taxon>
        <taxon>Helotiales</taxon>
        <taxon>Sclerotiniaceae</taxon>
        <taxon>Monilinia</taxon>
    </lineage>
</organism>
<evidence type="ECO:0000313" key="10">
    <source>
        <dbReference type="Proteomes" id="UP000326757"/>
    </source>
</evidence>
<dbReference type="SUPFAM" id="SSF47473">
    <property type="entry name" value="EF-hand"/>
    <property type="match status" value="1"/>
</dbReference>
<evidence type="ECO:0000259" key="8">
    <source>
        <dbReference type="PROSITE" id="PS50222"/>
    </source>
</evidence>
<dbReference type="AlphaFoldDB" id="A0A5N6KA77"/>
<dbReference type="PANTHER" id="PTHR31323">
    <property type="entry name" value="MECHANOSENSITIVE ION CHANNEL PROTEIN MSY2"/>
    <property type="match status" value="1"/>
</dbReference>
<feature type="domain" description="EF-hand" evidence="8">
    <location>
        <begin position="418"/>
        <end position="453"/>
    </location>
</feature>
<dbReference type="InterPro" id="IPR018247">
    <property type="entry name" value="EF_Hand_1_Ca_BS"/>
</dbReference>
<proteinExistence type="predicted"/>
<dbReference type="PROSITE" id="PS50222">
    <property type="entry name" value="EF_HAND_2"/>
    <property type="match status" value="1"/>
</dbReference>
<reference evidence="9 10" key="1">
    <citation type="submission" date="2019-06" db="EMBL/GenBank/DDBJ databases">
        <title>Genome Sequence of the Brown Rot Fungal Pathogen Monilinia laxa.</title>
        <authorList>
            <person name="De Miccolis Angelini R.M."/>
            <person name="Landi L."/>
            <person name="Abate D."/>
            <person name="Pollastro S."/>
            <person name="Romanazzi G."/>
            <person name="Faretra F."/>
        </authorList>
    </citation>
    <scope>NUCLEOTIDE SEQUENCE [LARGE SCALE GENOMIC DNA]</scope>
    <source>
        <strain evidence="9 10">Mlax316</strain>
    </source>
</reference>
<keyword evidence="5 7" id="KW-0472">Membrane</keyword>
<feature type="transmembrane region" description="Helical" evidence="7">
    <location>
        <begin position="112"/>
        <end position="132"/>
    </location>
</feature>
<keyword evidence="10" id="KW-1185">Reference proteome</keyword>
<dbReference type="GO" id="GO:0006874">
    <property type="term" value="P:intracellular calcium ion homeostasis"/>
    <property type="evidence" value="ECO:0007669"/>
    <property type="project" value="TreeGrafter"/>
</dbReference>
<dbReference type="InterPro" id="IPR023408">
    <property type="entry name" value="MscS_beta-dom_sf"/>
</dbReference>
<dbReference type="GO" id="GO:0005262">
    <property type="term" value="F:calcium channel activity"/>
    <property type="evidence" value="ECO:0007669"/>
    <property type="project" value="TreeGrafter"/>
</dbReference>
<dbReference type="InterPro" id="IPR011992">
    <property type="entry name" value="EF-hand-dom_pair"/>
</dbReference>